<name>A7I736_METB6</name>
<dbReference type="Proteomes" id="UP000002408">
    <property type="component" value="Chromosome"/>
</dbReference>
<dbReference type="HOGENOM" id="CLU_2056040_0_0_2"/>
<feature type="compositionally biased region" description="Pro residues" evidence="1">
    <location>
        <begin position="87"/>
        <end position="96"/>
    </location>
</feature>
<sequence>MNTGNTPAATYLPRNSVHFGGSDCRQINPAPIRMMPKIKNRKFSQDKTIATINPVIARRIPVLPIFSITYILLMHQDKDYGRVTGPAKPPPTPTGPFYPHFPATPLNPRRRICQKQLSQ</sequence>
<feature type="region of interest" description="Disordered" evidence="1">
    <location>
        <begin position="82"/>
        <end position="108"/>
    </location>
</feature>
<protein>
    <submittedName>
        <fullName evidence="2">Uncharacterized protein</fullName>
    </submittedName>
</protein>
<accession>A7I736</accession>
<evidence type="ECO:0000256" key="1">
    <source>
        <dbReference type="SAM" id="MobiDB-lite"/>
    </source>
</evidence>
<reference evidence="3" key="1">
    <citation type="journal article" date="2015" name="Microbiology">
        <title>Genome of Methanoregula boonei 6A8 reveals adaptations to oligotrophic peatland environments.</title>
        <authorList>
            <person name="Braeuer S."/>
            <person name="Cadillo-Quiroz H."/>
            <person name="Kyrpides N."/>
            <person name="Woyke T."/>
            <person name="Goodwin L."/>
            <person name="Detter C."/>
            <person name="Podell S."/>
            <person name="Yavitt J.B."/>
            <person name="Zinder S.H."/>
        </authorList>
    </citation>
    <scope>NUCLEOTIDE SEQUENCE [LARGE SCALE GENOMIC DNA]</scope>
    <source>
        <strain evidence="3">DSM 21154 / JCM 14090 / 6A8</strain>
    </source>
</reference>
<organism evidence="2 3">
    <name type="scientific">Methanoregula boonei (strain DSM 21154 / JCM 14090 / 6A8)</name>
    <dbReference type="NCBI Taxonomy" id="456442"/>
    <lineage>
        <taxon>Archaea</taxon>
        <taxon>Methanobacteriati</taxon>
        <taxon>Methanobacteriota</taxon>
        <taxon>Stenosarchaea group</taxon>
        <taxon>Methanomicrobia</taxon>
        <taxon>Methanomicrobiales</taxon>
        <taxon>Methanoregulaceae</taxon>
        <taxon>Methanoregula</taxon>
    </lineage>
</organism>
<evidence type="ECO:0000313" key="2">
    <source>
        <dbReference type="EMBL" id="ABS55547.1"/>
    </source>
</evidence>
<evidence type="ECO:0000313" key="3">
    <source>
        <dbReference type="Proteomes" id="UP000002408"/>
    </source>
</evidence>
<dbReference type="STRING" id="456442.Mboo_1029"/>
<dbReference type="AlphaFoldDB" id="A7I736"/>
<keyword evidence="3" id="KW-1185">Reference proteome</keyword>
<dbReference type="EMBL" id="CP000780">
    <property type="protein sequence ID" value="ABS55547.1"/>
    <property type="molecule type" value="Genomic_DNA"/>
</dbReference>
<dbReference type="KEGG" id="mbn:Mboo_1029"/>
<gene>
    <name evidence="2" type="ordered locus">Mboo_1029</name>
</gene>
<proteinExistence type="predicted"/>